<organism evidence="2 3">
    <name type="scientific">Sulfitobacter aestuariivivens</name>
    <dbReference type="NCBI Taxonomy" id="2766981"/>
    <lineage>
        <taxon>Bacteria</taxon>
        <taxon>Pseudomonadati</taxon>
        <taxon>Pseudomonadota</taxon>
        <taxon>Alphaproteobacteria</taxon>
        <taxon>Rhodobacterales</taxon>
        <taxon>Roseobacteraceae</taxon>
        <taxon>Sulfitobacter</taxon>
    </lineage>
</organism>
<dbReference type="EMBL" id="JACTAG010000001">
    <property type="protein sequence ID" value="MBD3662765.1"/>
    <property type="molecule type" value="Genomic_DNA"/>
</dbReference>
<reference evidence="2" key="1">
    <citation type="submission" date="2020-08" db="EMBL/GenBank/DDBJ databases">
        <title>Sulfitobacter aestuariivivens sp. nov., isolated from a tidal flat.</title>
        <authorList>
            <person name="Park S."/>
            <person name="Yoon J.-H."/>
        </authorList>
    </citation>
    <scope>NUCLEOTIDE SEQUENCE</scope>
    <source>
        <strain evidence="2">TSTF-M16</strain>
    </source>
</reference>
<keyword evidence="2" id="KW-0378">Hydrolase</keyword>
<accession>A0A927D0F6</accession>
<evidence type="ECO:0000313" key="2">
    <source>
        <dbReference type="EMBL" id="MBD3662765.1"/>
    </source>
</evidence>
<dbReference type="AlphaFoldDB" id="A0A927D0F6"/>
<dbReference type="Pfam" id="PF12146">
    <property type="entry name" value="Hydrolase_4"/>
    <property type="match status" value="1"/>
</dbReference>
<comment type="caution">
    <text evidence="2">The sequence shown here is derived from an EMBL/GenBank/DDBJ whole genome shotgun (WGS) entry which is preliminary data.</text>
</comment>
<gene>
    <name evidence="2" type="ORF">H9Q16_02410</name>
</gene>
<keyword evidence="3" id="KW-1185">Reference proteome</keyword>
<protein>
    <submittedName>
        <fullName evidence="2">Alpha/beta fold hydrolase</fullName>
    </submittedName>
</protein>
<dbReference type="SUPFAM" id="SSF53474">
    <property type="entry name" value="alpha/beta-Hydrolases"/>
    <property type="match status" value="1"/>
</dbReference>
<evidence type="ECO:0000313" key="3">
    <source>
        <dbReference type="Proteomes" id="UP000635142"/>
    </source>
</evidence>
<name>A0A927D0F6_9RHOB</name>
<evidence type="ECO:0000259" key="1">
    <source>
        <dbReference type="Pfam" id="PF12146"/>
    </source>
</evidence>
<feature type="domain" description="Serine aminopeptidase S33" evidence="1">
    <location>
        <begin position="74"/>
        <end position="274"/>
    </location>
</feature>
<dbReference type="GO" id="GO:0016787">
    <property type="term" value="F:hydrolase activity"/>
    <property type="evidence" value="ECO:0007669"/>
    <property type="project" value="UniProtKB-KW"/>
</dbReference>
<dbReference type="Proteomes" id="UP000635142">
    <property type="component" value="Unassembled WGS sequence"/>
</dbReference>
<sequence>MRRVLLFVILIGVGLWYFGPYEPVDLSAEFDEALLDQGVDPYLAAQEARFVGITEGVQKQVIWATAPEVRAPWSVLYIHGFSATAQEIRPVPDMVAKELGANLVFTRLAGHGRSGDALASARVTDWMNDVAEGLAIARKTGDRVLIMATSTGGTLAAAAAVDDALMQDVAGIVMISPNFGIKNPMSPLLTWPAARYWLPQLAGDTRSFTPQNEEHGRYWTTSYPSVATLPMGALVKAVRALDLGQAKVPALFIFSRKDTVVRPQMTRETAEEWGGPSQIVNPKLTDRDDPDAHVIAGDILSPSQNGPTTNAIVTWARGL</sequence>
<dbReference type="Gene3D" id="3.40.50.1820">
    <property type="entry name" value="alpha/beta hydrolase"/>
    <property type="match status" value="1"/>
</dbReference>
<proteinExistence type="predicted"/>
<dbReference type="InterPro" id="IPR029058">
    <property type="entry name" value="AB_hydrolase_fold"/>
</dbReference>
<dbReference type="InterPro" id="IPR022742">
    <property type="entry name" value="Hydrolase_4"/>
</dbReference>